<dbReference type="PANTHER" id="PTHR24401:SF29">
    <property type="entry name" value="SI:CH211-243P7.3-RELATED"/>
    <property type="match status" value="1"/>
</dbReference>
<organism evidence="3 4">
    <name type="scientific">Culter alburnus</name>
    <name type="common">Topmouth culter</name>
    <dbReference type="NCBI Taxonomy" id="194366"/>
    <lineage>
        <taxon>Eukaryota</taxon>
        <taxon>Metazoa</taxon>
        <taxon>Chordata</taxon>
        <taxon>Craniata</taxon>
        <taxon>Vertebrata</taxon>
        <taxon>Euteleostomi</taxon>
        <taxon>Actinopterygii</taxon>
        <taxon>Neopterygii</taxon>
        <taxon>Teleostei</taxon>
        <taxon>Ostariophysi</taxon>
        <taxon>Cypriniformes</taxon>
        <taxon>Xenocyprididae</taxon>
        <taxon>Xenocypridinae</taxon>
        <taxon>Culter</taxon>
    </lineage>
</organism>
<dbReference type="InterPro" id="IPR046616">
    <property type="entry name" value="DUF6729"/>
</dbReference>
<evidence type="ECO:0000313" key="3">
    <source>
        <dbReference type="EMBL" id="KAK9966288.1"/>
    </source>
</evidence>
<reference evidence="3 4" key="1">
    <citation type="submission" date="2024-05" db="EMBL/GenBank/DDBJ databases">
        <title>A high-quality chromosomal-level genome assembly of Topmouth culter (Culter alburnus).</title>
        <authorList>
            <person name="Zhao H."/>
        </authorList>
    </citation>
    <scope>NUCLEOTIDE SEQUENCE [LARGE SCALE GENOMIC DNA]</scope>
    <source>
        <strain evidence="3">CATC2023</strain>
        <tissue evidence="3">Muscle</tissue>
    </source>
</reference>
<feature type="domain" description="DUF6729" evidence="2">
    <location>
        <begin position="319"/>
        <end position="552"/>
    </location>
</feature>
<dbReference type="EMBL" id="JAWDJR010000011">
    <property type="protein sequence ID" value="KAK9966288.1"/>
    <property type="molecule type" value="Genomic_DNA"/>
</dbReference>
<evidence type="ECO:0000313" key="4">
    <source>
        <dbReference type="Proteomes" id="UP001479290"/>
    </source>
</evidence>
<evidence type="ECO:0000256" key="1">
    <source>
        <dbReference type="SAM" id="MobiDB-lite"/>
    </source>
</evidence>
<feature type="region of interest" description="Disordered" evidence="1">
    <location>
        <begin position="251"/>
        <end position="288"/>
    </location>
</feature>
<sequence length="842" mass="93769">MEPRFRRRADGSLNLADTLEAAKVKEANKGKPYTRPLSLEIVLNKAKKSLILHHGDLANRKHLLGFFEIQFGVFRGQTFRWVAENALGYAAYLVAAMKRDPTGGSKDSQEHAHNKGSFREYIELFPSGRIAIALKEEQYAEKAPHHAASTQLTPPIQHAAATQLTPPTQHAAATQLTPPTQLTPTTQHTATTHTSIASLRSLLVTRLPNQKSLTKTVERLVSPHKATPSLAQARAKPSATLTRPTVLIEGATGPSATLSRPTASIEGATGPSATLTRPTASIEGATGSSATLALPTEIDDSTLLAEATVFEEAYVASGWIHTLPEVDQRWISKALFRWTAQGHPELIFSRVDKLWWYPPQVPLKTSNSPSLENYFGHPLLLWMPRKLWQVKLTCPHTDCQKDLLTSAGLHQKIRQVVALGKMYFVASEYLACRRCKRKVISWSHGIVSQLDIGHRVQFPCILTSKLACDLEVVSLMRQRGLGNSSSQIQRKLQERHAEVWLQKTVQYLTDCMGIASAVTSSLILPVTFEPAPSMPSIPKHRWLMQVYAQDVLQRLDEIKASITSQYGRILKMDSTKKVARKLAGRSYGTATWATNVGNEYGQVIMSVLTASEGFGLGPMIEGLIKRYRVAGVAPPEVLYVDRDCCGNTLLRRMFEEWEQMTIRLDVWHFMRRFSVGCTTDSHQLYATFMSRLSHCIFMWDQGDLTALKKAKRAELEADRKPSSEADVLRCISRSELALHCRRTTRGTKETLAMIESHIQAFDGDAGRDTLGVPLINSARMREILKSQRKHVACIQDPLGVQLYMQTGTVVKGGHRLPTYRCARGSTSLESFHLHLNRFIPGK</sequence>
<name>A0AAW1ZZN2_CULAL</name>
<comment type="caution">
    <text evidence="3">The sequence shown here is derived from an EMBL/GenBank/DDBJ whole genome shotgun (WGS) entry which is preliminary data.</text>
</comment>
<dbReference type="PANTHER" id="PTHR24401">
    <property type="entry name" value="SI:CH211-243P7.3-RELATED"/>
    <property type="match status" value="1"/>
</dbReference>
<gene>
    <name evidence="3" type="ORF">ABG768_003408</name>
</gene>
<dbReference type="AlphaFoldDB" id="A0AAW1ZZN2"/>
<protein>
    <recommendedName>
        <fullName evidence="2">DUF6729 domain-containing protein</fullName>
    </recommendedName>
</protein>
<accession>A0AAW1ZZN2</accession>
<proteinExistence type="predicted"/>
<dbReference type="Proteomes" id="UP001479290">
    <property type="component" value="Unassembled WGS sequence"/>
</dbReference>
<evidence type="ECO:0000259" key="2">
    <source>
        <dbReference type="Pfam" id="PF20499"/>
    </source>
</evidence>
<keyword evidence="4" id="KW-1185">Reference proteome</keyword>
<dbReference type="Pfam" id="PF20499">
    <property type="entry name" value="DUF6729"/>
    <property type="match status" value="1"/>
</dbReference>